<evidence type="ECO:0000313" key="2">
    <source>
        <dbReference type="Proteomes" id="UP000064412"/>
    </source>
</evidence>
<gene>
    <name evidence="1" type="ORF">ATB95_01230</name>
</gene>
<comment type="caution">
    <text evidence="1">The sequence shown here is derived from an EMBL/GenBank/DDBJ whole genome shotgun (WGS) entry which is preliminary data.</text>
</comment>
<reference evidence="1 2" key="1">
    <citation type="submission" date="2015-11" db="EMBL/GenBank/DDBJ databases">
        <authorList>
            <person name="Nicholson A.C."/>
            <person name="Humrighouse B.W."/>
            <person name="Graziano J."/>
            <person name="Lasker B."/>
            <person name="Whitney A.M."/>
            <person name="Mcquiston J.R."/>
        </authorList>
    </citation>
    <scope>NUCLEOTIDE SEQUENCE [LARGE SCALE GENOMIC DNA]</scope>
    <source>
        <strain evidence="1 2">G4071</strain>
    </source>
</reference>
<dbReference type="EMBL" id="LNOI01000001">
    <property type="protein sequence ID" value="KUY19589.1"/>
    <property type="molecule type" value="Genomic_DNA"/>
</dbReference>
<evidence type="ECO:0000313" key="1">
    <source>
        <dbReference type="EMBL" id="KUY19589.1"/>
    </source>
</evidence>
<organism evidence="1 2">
    <name type="scientific">Elizabethkingia miricola</name>
    <name type="common">Chryseobacterium miricola</name>
    <dbReference type="NCBI Taxonomy" id="172045"/>
    <lineage>
        <taxon>Bacteria</taxon>
        <taxon>Pseudomonadati</taxon>
        <taxon>Bacteroidota</taxon>
        <taxon>Flavobacteriia</taxon>
        <taxon>Flavobacteriales</taxon>
        <taxon>Weeksellaceae</taxon>
        <taxon>Elizabethkingia</taxon>
    </lineage>
</organism>
<dbReference type="Proteomes" id="UP000064412">
    <property type="component" value="Unassembled WGS sequence"/>
</dbReference>
<proteinExistence type="predicted"/>
<accession>A0ABD4DLB6</accession>
<protein>
    <submittedName>
        <fullName evidence="1">Uncharacterized protein</fullName>
    </submittedName>
</protein>
<dbReference type="AlphaFoldDB" id="A0ABD4DLB6"/>
<name>A0ABD4DLB6_ELIMR</name>
<sequence>MLNICYKYIYFQRSAVIAALLFPFIQLFSQHTIHFREADSNLPVKYCEIKINNRVFFSDSLGKLTMKTSKAFDVVDNRYQNISLRATSKDSVILLQPKEYIIPEVVIPSLKTLDFEDKLRRNSIYNLSTGYSYGRVLKGNFQNNAQLKSITLYPKRKITNPYYIKLDFYEFSPNPKLILKKKLNRDNIIFPLSNLSVQKRKLYIDLRKFNIRLKDPDLFVSIRIIADTGTYHGEKINDIIMSVYASKIKKDVYIGNYNGLDETIWNKQNLHSIDPIATSFSILQLYDN</sequence>